<name>H2KRR7_CLOSI</name>
<sequence length="637" mass="71904">MLRQIKWTKVSSDIRPNENSMLCSLKRSCDIVDQLAEKINAKLLIGEGLNKPSKGSSPTSLSPQEYRVYAQLKFKSQTMVASTSLFVTVAECLMMVQQQRDQKQQELRKLTRENRELKADIAYSMEKIHDAEGKLAAAKEETSYWHLLCSLGQLDYELYLAEDDSESWYEPVRYDSLWNAEYAGSAGTEFNAIIAEVEYSSADELIKRINEKATPDIQDIPTYASLLELIARRFFEIDDFDSCSVLLDKVITMRRQTYTDTHPIIAATLVCLSITYGGQKKFREAQKLIGDALDLLKQHPEPERYREIIAGQYKRIGQKLISWGQPQAGIRVMQQSMRLLEDLLPKEETQWCDVINRMARICNDRGYFDDAMTLLCDVVDYYHGRQHGLYAARIPTIVEVAYAHQLAKHNPVLDLSNFSIPPSSLLSRPLVTALKEVGIAFACRNEFTASQIIAGYLNACSTASLCAQELAVLPLSIRKQSHVPNFLHPQLLRTASGKEPEKRSVRKSIVSLFKAKRSAKTTPKTVRTSPPTLFLLRRGSLLRMCRSFPLWLHLEHSIVVLHEINQSYKPCTIGTLVPAATGSITGKRECGTHNEALEAKMFSCGDCIDCIVYDGSVIRMWSLKPGLLESEDPTEEG</sequence>
<organism evidence="2 3">
    <name type="scientific">Clonorchis sinensis</name>
    <name type="common">Chinese liver fluke</name>
    <dbReference type="NCBI Taxonomy" id="79923"/>
    <lineage>
        <taxon>Eukaryota</taxon>
        <taxon>Metazoa</taxon>
        <taxon>Spiralia</taxon>
        <taxon>Lophotrochozoa</taxon>
        <taxon>Platyhelminthes</taxon>
        <taxon>Trematoda</taxon>
        <taxon>Digenea</taxon>
        <taxon>Opisthorchiida</taxon>
        <taxon>Opisthorchiata</taxon>
        <taxon>Opisthorchiidae</taxon>
        <taxon>Clonorchis</taxon>
    </lineage>
</organism>
<proteinExistence type="predicted"/>
<dbReference type="AlphaFoldDB" id="H2KRR7"/>
<keyword evidence="3" id="KW-1185">Reference proteome</keyword>
<dbReference type="EMBL" id="DF143212">
    <property type="protein sequence ID" value="GAA27934.2"/>
    <property type="molecule type" value="Genomic_DNA"/>
</dbReference>
<dbReference type="Proteomes" id="UP000008909">
    <property type="component" value="Unassembled WGS sequence"/>
</dbReference>
<dbReference type="InterPro" id="IPR011990">
    <property type="entry name" value="TPR-like_helical_dom_sf"/>
</dbReference>
<reference key="2">
    <citation type="submission" date="2011-10" db="EMBL/GenBank/DDBJ databases">
        <title>The genome and transcriptome sequence of Clonorchis sinensis provide insights into the carcinogenic liver fluke.</title>
        <authorList>
            <person name="Wang X."/>
            <person name="Huang Y."/>
            <person name="Chen W."/>
            <person name="Liu H."/>
            <person name="Guo L."/>
            <person name="Chen Y."/>
            <person name="Luo F."/>
            <person name="Zhou W."/>
            <person name="Sun J."/>
            <person name="Mao Q."/>
            <person name="Liang P."/>
            <person name="Zhou C."/>
            <person name="Tian Y."/>
            <person name="Men J."/>
            <person name="Lv X."/>
            <person name="Huang L."/>
            <person name="Zhou J."/>
            <person name="Hu Y."/>
            <person name="Li R."/>
            <person name="Zhang F."/>
            <person name="Lei H."/>
            <person name="Li X."/>
            <person name="Hu X."/>
            <person name="Liang C."/>
            <person name="Xu J."/>
            <person name="Wu Z."/>
            <person name="Yu X."/>
        </authorList>
    </citation>
    <scope>NUCLEOTIDE SEQUENCE</scope>
    <source>
        <strain>Henan</strain>
    </source>
</reference>
<evidence type="ECO:0000256" key="1">
    <source>
        <dbReference type="SAM" id="Coils"/>
    </source>
</evidence>
<feature type="coiled-coil region" evidence="1">
    <location>
        <begin position="93"/>
        <end position="127"/>
    </location>
</feature>
<protein>
    <submittedName>
        <fullName evidence="2">Kinesin light chain</fullName>
    </submittedName>
</protein>
<evidence type="ECO:0000313" key="2">
    <source>
        <dbReference type="EMBL" id="GAA27934.2"/>
    </source>
</evidence>
<dbReference type="Gene3D" id="1.25.40.10">
    <property type="entry name" value="Tetratricopeptide repeat domain"/>
    <property type="match status" value="1"/>
</dbReference>
<gene>
    <name evidence="2" type="ORF">CLF_106972</name>
</gene>
<accession>H2KRR7</accession>
<reference evidence="2" key="1">
    <citation type="journal article" date="2011" name="Genome Biol.">
        <title>The draft genome of the carcinogenic human liver fluke Clonorchis sinensis.</title>
        <authorList>
            <person name="Wang X."/>
            <person name="Chen W."/>
            <person name="Huang Y."/>
            <person name="Sun J."/>
            <person name="Men J."/>
            <person name="Liu H."/>
            <person name="Luo F."/>
            <person name="Guo L."/>
            <person name="Lv X."/>
            <person name="Deng C."/>
            <person name="Zhou C."/>
            <person name="Fan Y."/>
            <person name="Li X."/>
            <person name="Huang L."/>
            <person name="Hu Y."/>
            <person name="Liang C."/>
            <person name="Hu X."/>
            <person name="Xu J."/>
            <person name="Yu X."/>
        </authorList>
    </citation>
    <scope>NUCLEOTIDE SEQUENCE [LARGE SCALE GENOMIC DNA]</scope>
    <source>
        <strain evidence="2">Henan</strain>
    </source>
</reference>
<evidence type="ECO:0000313" key="3">
    <source>
        <dbReference type="Proteomes" id="UP000008909"/>
    </source>
</evidence>
<dbReference type="SUPFAM" id="SSF48452">
    <property type="entry name" value="TPR-like"/>
    <property type="match status" value="1"/>
</dbReference>
<keyword evidence="1" id="KW-0175">Coiled coil</keyword>